<gene>
    <name evidence="3" type="ORF">Pla22_10580</name>
</gene>
<keyword evidence="1" id="KW-0812">Transmembrane</keyword>
<evidence type="ECO:0000313" key="4">
    <source>
        <dbReference type="Proteomes" id="UP000316598"/>
    </source>
</evidence>
<dbReference type="EMBL" id="SJPI01000001">
    <property type="protein sequence ID" value="TWT53429.1"/>
    <property type="molecule type" value="Genomic_DNA"/>
</dbReference>
<feature type="transmembrane region" description="Helical" evidence="1">
    <location>
        <begin position="475"/>
        <end position="494"/>
    </location>
</feature>
<sequence length="502" mass="55160" precursor="true">MFNSMSHRVPKFVTTGLVVCLAFSLAATPIYACPFCSAVSQTLRQEMEVMDAVVIASATQSDLVRDKTTGEVTMKIEKVLKGDAIVKPGDEVTAVYYGEVSVGRRFMLSGVDPNDMQWSCLPLSERGEAYVIKVAELATADPLERLRFYDDYLQDDESMLNRDAYDEFAITPYDVIQSLGPEMDRDQLVEWMSEPELATDRKRLYLTMLGVCGSEQDLPMLETMLRSTKKSTRGGLDALIACYLTLAGEKGLPLINELFLDNADAPYADTYAAIMAVRFHGTEGDVIPRSALVDSLHHVLDRTDLADLVIPDLARWQDWSQIDRLVELFTKADPDNNWIRVPVVNYLRACPLEKADEAIKKLEEIDPESVKRANTFFSVPVPARDSSSDDGTSLPLDVSDLAFDGMIGPAMTGRTAYLATRPVISTSPRSAMAKLYAAKDSGSVQHAATKHAGVQRAATPVALLAVSQPANPWRLAYVLLVAALTFMIVPFLLLTGGSQPIT</sequence>
<organism evidence="3 4">
    <name type="scientific">Rubripirellula amarantea</name>
    <dbReference type="NCBI Taxonomy" id="2527999"/>
    <lineage>
        <taxon>Bacteria</taxon>
        <taxon>Pseudomonadati</taxon>
        <taxon>Planctomycetota</taxon>
        <taxon>Planctomycetia</taxon>
        <taxon>Pirellulales</taxon>
        <taxon>Pirellulaceae</taxon>
        <taxon>Rubripirellula</taxon>
    </lineage>
</organism>
<evidence type="ECO:0000313" key="3">
    <source>
        <dbReference type="EMBL" id="TWT53429.1"/>
    </source>
</evidence>
<evidence type="ECO:0000256" key="1">
    <source>
        <dbReference type="SAM" id="Phobius"/>
    </source>
</evidence>
<name>A0A5C5WTC3_9BACT</name>
<feature type="chain" id="PRO_5022833798" evidence="2">
    <location>
        <begin position="33"/>
        <end position="502"/>
    </location>
</feature>
<dbReference type="AlphaFoldDB" id="A0A5C5WTC3"/>
<comment type="caution">
    <text evidence="3">The sequence shown here is derived from an EMBL/GenBank/DDBJ whole genome shotgun (WGS) entry which is preliminary data.</text>
</comment>
<keyword evidence="2" id="KW-0732">Signal</keyword>
<reference evidence="3 4" key="1">
    <citation type="submission" date="2019-02" db="EMBL/GenBank/DDBJ databases">
        <title>Deep-cultivation of Planctomycetes and their phenomic and genomic characterization uncovers novel biology.</title>
        <authorList>
            <person name="Wiegand S."/>
            <person name="Jogler M."/>
            <person name="Boedeker C."/>
            <person name="Pinto D."/>
            <person name="Vollmers J."/>
            <person name="Rivas-Marin E."/>
            <person name="Kohn T."/>
            <person name="Peeters S.H."/>
            <person name="Heuer A."/>
            <person name="Rast P."/>
            <person name="Oberbeckmann S."/>
            <person name="Bunk B."/>
            <person name="Jeske O."/>
            <person name="Meyerdierks A."/>
            <person name="Storesund J.E."/>
            <person name="Kallscheuer N."/>
            <person name="Luecker S."/>
            <person name="Lage O.M."/>
            <person name="Pohl T."/>
            <person name="Merkel B.J."/>
            <person name="Hornburger P."/>
            <person name="Mueller R.-W."/>
            <person name="Bruemmer F."/>
            <person name="Labrenz M."/>
            <person name="Spormann A.M."/>
            <person name="Op Den Camp H."/>
            <person name="Overmann J."/>
            <person name="Amann R."/>
            <person name="Jetten M.S.M."/>
            <person name="Mascher T."/>
            <person name="Medema M.H."/>
            <person name="Devos D.P."/>
            <person name="Kaster A.-K."/>
            <person name="Ovreas L."/>
            <person name="Rohde M."/>
            <person name="Galperin M.Y."/>
            <person name="Jogler C."/>
        </authorList>
    </citation>
    <scope>NUCLEOTIDE SEQUENCE [LARGE SCALE GENOMIC DNA]</scope>
    <source>
        <strain evidence="3 4">Pla22</strain>
    </source>
</reference>
<dbReference type="Proteomes" id="UP000316598">
    <property type="component" value="Unassembled WGS sequence"/>
</dbReference>
<feature type="signal peptide" evidence="2">
    <location>
        <begin position="1"/>
        <end position="32"/>
    </location>
</feature>
<proteinExistence type="predicted"/>
<evidence type="ECO:0000256" key="2">
    <source>
        <dbReference type="SAM" id="SignalP"/>
    </source>
</evidence>
<keyword evidence="1" id="KW-0472">Membrane</keyword>
<protein>
    <submittedName>
        <fullName evidence="3">Uncharacterized protein</fullName>
    </submittedName>
</protein>
<keyword evidence="4" id="KW-1185">Reference proteome</keyword>
<keyword evidence="1" id="KW-1133">Transmembrane helix</keyword>
<accession>A0A5C5WTC3</accession>